<protein>
    <recommendedName>
        <fullName evidence="3">Interferon-induced protein 44-like</fullName>
    </recommendedName>
</protein>
<dbReference type="PANTHER" id="PTHR14241:SF1">
    <property type="entry name" value="INTERFERON-INDUCED PROTEIN 44-RELATED"/>
    <property type="match status" value="1"/>
</dbReference>
<evidence type="ECO:0008006" key="3">
    <source>
        <dbReference type="Google" id="ProtNLM"/>
    </source>
</evidence>
<dbReference type="AlphaFoldDB" id="A0A3Q3X3X9"/>
<organism evidence="1 2">
    <name type="scientific">Mola mola</name>
    <name type="common">Ocean sunfish</name>
    <name type="synonym">Tetraodon mola</name>
    <dbReference type="NCBI Taxonomy" id="94237"/>
    <lineage>
        <taxon>Eukaryota</taxon>
        <taxon>Metazoa</taxon>
        <taxon>Chordata</taxon>
        <taxon>Craniata</taxon>
        <taxon>Vertebrata</taxon>
        <taxon>Euteleostomi</taxon>
        <taxon>Actinopterygii</taxon>
        <taxon>Neopterygii</taxon>
        <taxon>Teleostei</taxon>
        <taxon>Neoteleostei</taxon>
        <taxon>Acanthomorphata</taxon>
        <taxon>Eupercaria</taxon>
        <taxon>Tetraodontiformes</taxon>
        <taxon>Molidae</taxon>
        <taxon>Mola</taxon>
    </lineage>
</organism>
<dbReference type="OMA" id="YKTHKIP"/>
<evidence type="ECO:0000313" key="2">
    <source>
        <dbReference type="Proteomes" id="UP000261620"/>
    </source>
</evidence>
<dbReference type="Ensembl" id="ENSMMOT00000020293.1">
    <property type="protein sequence ID" value="ENSMMOP00000019959.1"/>
    <property type="gene ID" value="ENSMMOG00000015158.1"/>
</dbReference>
<reference evidence="1" key="1">
    <citation type="submission" date="2025-08" db="UniProtKB">
        <authorList>
            <consortium name="Ensembl"/>
        </authorList>
    </citation>
    <scope>IDENTIFICATION</scope>
</reference>
<dbReference type="STRING" id="94237.ENSMMOP00000019959"/>
<dbReference type="Proteomes" id="UP000261620">
    <property type="component" value="Unplaced"/>
</dbReference>
<dbReference type="GO" id="GO:0006955">
    <property type="term" value="P:immune response"/>
    <property type="evidence" value="ECO:0007669"/>
    <property type="project" value="TreeGrafter"/>
</dbReference>
<name>A0A3Q3X3X9_MOLML</name>
<dbReference type="PANTHER" id="PTHR14241">
    <property type="entry name" value="INTERFERON-INDUCED PROTEIN 44"/>
    <property type="match status" value="1"/>
</dbReference>
<evidence type="ECO:0000313" key="1">
    <source>
        <dbReference type="Ensembl" id="ENSMMOP00000019959.1"/>
    </source>
</evidence>
<proteinExistence type="predicted"/>
<accession>A0A3Q3X3X9</accession>
<keyword evidence="2" id="KW-1185">Reference proteome</keyword>
<reference evidence="1" key="2">
    <citation type="submission" date="2025-09" db="UniProtKB">
        <authorList>
            <consortium name="Ensembl"/>
        </authorList>
    </citation>
    <scope>IDENTIFICATION</scope>
</reference>
<sequence>PQNQERGSPNTYYPFFFNDIMGLEENTGVHVEDIKLALKGHVKEGYKFNPRSTLSDGDQFYEPNPTLEDRVHVLVCVLSANVSGGDVPVLQKMTAIREAASDLGIPQVAIITNVDTACGEIENDLQNVYKSKLVKKKVSFNVSATVGIPMNCIFPVKNYSEETAINDDVDVLILNTLRCIIDFGDDFLDKI</sequence>